<dbReference type="PANTHER" id="PTHR37804:SF1">
    <property type="entry name" value="CDAA REGULATORY PROTEIN CDAR"/>
    <property type="match status" value="1"/>
</dbReference>
<dbReference type="Proteomes" id="UP000050975">
    <property type="component" value="Unassembled WGS sequence"/>
</dbReference>
<accession>A0A0S8JYP5</accession>
<protein>
    <recommendedName>
        <fullName evidence="3">YbbR-like domain-containing protein</fullName>
    </recommendedName>
</protein>
<dbReference type="Gene3D" id="2.170.120.30">
    <property type="match status" value="2"/>
</dbReference>
<reference evidence="1 2" key="1">
    <citation type="journal article" date="2015" name="Microbiome">
        <title>Genomic resolution of linkages in carbon, nitrogen, and sulfur cycling among widespread estuary sediment bacteria.</title>
        <authorList>
            <person name="Baker B.J."/>
            <person name="Lazar C.S."/>
            <person name="Teske A.P."/>
            <person name="Dick G.J."/>
        </authorList>
    </citation>
    <scope>NUCLEOTIDE SEQUENCE [LARGE SCALE GENOMIC DNA]</scope>
    <source>
        <strain evidence="1">SM1_77</strain>
    </source>
</reference>
<dbReference type="EMBL" id="LJVE01000042">
    <property type="protein sequence ID" value="KPL14616.1"/>
    <property type="molecule type" value="Genomic_DNA"/>
</dbReference>
<proteinExistence type="predicted"/>
<dbReference type="Pfam" id="PF07949">
    <property type="entry name" value="YbbR"/>
    <property type="match status" value="1"/>
</dbReference>
<evidence type="ECO:0000313" key="1">
    <source>
        <dbReference type="EMBL" id="KPL14616.1"/>
    </source>
</evidence>
<comment type="caution">
    <text evidence="1">The sequence shown here is derived from an EMBL/GenBank/DDBJ whole genome shotgun (WGS) entry which is preliminary data.</text>
</comment>
<dbReference type="InterPro" id="IPR053154">
    <property type="entry name" value="c-di-AMP_regulator"/>
</dbReference>
<evidence type="ECO:0000313" key="2">
    <source>
        <dbReference type="Proteomes" id="UP000050975"/>
    </source>
</evidence>
<organism evidence="1 2">
    <name type="scientific">candidate division WOR_3 bacterium SM1_77</name>
    <dbReference type="NCBI Taxonomy" id="1703778"/>
    <lineage>
        <taxon>Bacteria</taxon>
        <taxon>Bacteria division WOR-3</taxon>
    </lineage>
</organism>
<dbReference type="AlphaFoldDB" id="A0A0S8JYP5"/>
<gene>
    <name evidence="1" type="ORF">AMJ74_03020</name>
</gene>
<name>A0A0S8JYP5_UNCW3</name>
<dbReference type="PANTHER" id="PTHR37804">
    <property type="entry name" value="CDAA REGULATORY PROTEIN CDAR"/>
    <property type="match status" value="1"/>
</dbReference>
<dbReference type="InterPro" id="IPR012505">
    <property type="entry name" value="YbbR"/>
</dbReference>
<dbReference type="Gene3D" id="2.170.120.40">
    <property type="entry name" value="YbbR-like domain"/>
    <property type="match status" value="1"/>
</dbReference>
<evidence type="ECO:0008006" key="3">
    <source>
        <dbReference type="Google" id="ProtNLM"/>
    </source>
</evidence>
<sequence length="303" mass="33942">MLKPILAVITRDPMRKIFAIIFAFGLWIYVAIGNNYSYQRGIKISYANLPDSFLIVDSISKIDVTFSGRGGALFTIWAAPPKAQCDLRDKDIGEITISPEELRIPVGYGPLRIDYNTAAFNVTIDKKIEKEVKITVPIRGALKQGYAINRVSVLDTVHVLGPQKTLQNLTEIATETLSVRNRRTSFEKELRLEIPSTLLSVTRKSVNVTVDIGPTIQKTLTFVPLILVYSPGQNVRVNKNHLDTLIVVGTPPKINDLQLDDIEVRINLTKLDVGEYDLPAEVILPEHIMPIHSVPRKFNITIY</sequence>